<evidence type="ECO:0000256" key="1">
    <source>
        <dbReference type="ARBA" id="ARBA00022729"/>
    </source>
</evidence>
<dbReference type="PANTHER" id="PTHR33376">
    <property type="match status" value="1"/>
</dbReference>
<dbReference type="Gene3D" id="3.40.190.170">
    <property type="entry name" value="Bacterial extracellular solute-binding protein, family 7"/>
    <property type="match status" value="1"/>
</dbReference>
<dbReference type="InterPro" id="IPR038404">
    <property type="entry name" value="TRAP_DctP_sf"/>
</dbReference>
<dbReference type="Proteomes" id="UP000236721">
    <property type="component" value="Unassembled WGS sequence"/>
</dbReference>
<accession>A0A1H5TSH4</accession>
<reference evidence="4" key="1">
    <citation type="submission" date="2016-10" db="EMBL/GenBank/DDBJ databases">
        <authorList>
            <person name="Varghese N."/>
            <person name="Submissions S."/>
        </authorList>
    </citation>
    <scope>NUCLEOTIDE SEQUENCE [LARGE SCALE GENOMIC DNA]</scope>
    <source>
        <strain evidence="4">CGMCC 1.7062</strain>
    </source>
</reference>
<organism evidence="3 4">
    <name type="scientific">Vibrio hangzhouensis</name>
    <dbReference type="NCBI Taxonomy" id="462991"/>
    <lineage>
        <taxon>Bacteria</taxon>
        <taxon>Pseudomonadati</taxon>
        <taxon>Pseudomonadota</taxon>
        <taxon>Gammaproteobacteria</taxon>
        <taxon>Vibrionales</taxon>
        <taxon>Vibrionaceae</taxon>
        <taxon>Vibrio</taxon>
    </lineage>
</organism>
<evidence type="ECO:0000313" key="3">
    <source>
        <dbReference type="EMBL" id="SEF65168.1"/>
    </source>
</evidence>
<dbReference type="PANTHER" id="PTHR33376:SF2">
    <property type="entry name" value="DICARBOXYLATE-BINDING PERIPLASMIC PROTEIN"/>
    <property type="match status" value="1"/>
</dbReference>
<dbReference type="OrthoDB" id="8690069at2"/>
<keyword evidence="4" id="KW-1185">Reference proteome</keyword>
<dbReference type="GO" id="GO:0055085">
    <property type="term" value="P:transmembrane transport"/>
    <property type="evidence" value="ECO:0007669"/>
    <property type="project" value="InterPro"/>
</dbReference>
<dbReference type="RefSeq" id="WP_103878947.1">
    <property type="nucleotide sequence ID" value="NZ_FNVG01000002.1"/>
</dbReference>
<keyword evidence="1 2" id="KW-0732">Signal</keyword>
<dbReference type="AlphaFoldDB" id="A0A1H5TSH4"/>
<evidence type="ECO:0000256" key="2">
    <source>
        <dbReference type="SAM" id="SignalP"/>
    </source>
</evidence>
<dbReference type="Pfam" id="PF03480">
    <property type="entry name" value="DctP"/>
    <property type="match status" value="1"/>
</dbReference>
<dbReference type="EMBL" id="FNVG01000002">
    <property type="protein sequence ID" value="SEF65168.1"/>
    <property type="molecule type" value="Genomic_DNA"/>
</dbReference>
<proteinExistence type="predicted"/>
<dbReference type="GO" id="GO:0030246">
    <property type="term" value="F:carbohydrate binding"/>
    <property type="evidence" value="ECO:0007669"/>
    <property type="project" value="TreeGrafter"/>
</dbReference>
<dbReference type="NCBIfam" id="TIGR00787">
    <property type="entry name" value="dctP"/>
    <property type="match status" value="1"/>
</dbReference>
<feature type="signal peptide" evidence="2">
    <location>
        <begin position="1"/>
        <end position="24"/>
    </location>
</feature>
<keyword evidence="3" id="KW-0675">Receptor</keyword>
<dbReference type="NCBIfam" id="NF037995">
    <property type="entry name" value="TRAP_S1"/>
    <property type="match status" value="1"/>
</dbReference>
<feature type="chain" id="PRO_5009285337" evidence="2">
    <location>
        <begin position="25"/>
        <end position="329"/>
    </location>
</feature>
<evidence type="ECO:0000313" key="4">
    <source>
        <dbReference type="Proteomes" id="UP000236721"/>
    </source>
</evidence>
<dbReference type="InterPro" id="IPR004682">
    <property type="entry name" value="TRAP_DctP"/>
</dbReference>
<dbReference type="PIRSF" id="PIRSF006470">
    <property type="entry name" value="DctB"/>
    <property type="match status" value="1"/>
</dbReference>
<name>A0A1H5TSH4_9VIBR</name>
<gene>
    <name evidence="3" type="ORF">SAMN04488244_102353</name>
</gene>
<dbReference type="InterPro" id="IPR018389">
    <property type="entry name" value="DctP_fam"/>
</dbReference>
<dbReference type="GO" id="GO:0030288">
    <property type="term" value="C:outer membrane-bounded periplasmic space"/>
    <property type="evidence" value="ECO:0007669"/>
    <property type="project" value="InterPro"/>
</dbReference>
<sequence length="329" mass="36468">MKFKNLATVIMSTLLVVSAPSVMAKTYKLASNVPADSATGKLLQEFAQNVTAETDKRVKIKVFANGTLGGQAQYLQQIQSGVVDMGLVNSAMMENIEPKFGVLNLPFIFRSFDEFKQVMNSELVQKELFQTTNSKGFEVVGFMDTGPRSIYSTKPVNSVEDIKGLKLRSMASPTYMEMLKLMGASPTPLDFTEIYSAMQQGMIDGGEGGLGTLWDIKFGEYAKYGVLTEQTRMVDLIVINEKALGKMSEEDAAIVKRIMQATSDKSLEVIMADAQESMDLAEKNLGVKFVEIDKQPMIDSMKPIYERAFADPNKGPFLKEMFELQDRSL</sequence>
<protein>
    <submittedName>
        <fullName evidence="3">Tripartite ATP-independent transporter solute receptor, DctP family</fullName>
    </submittedName>
</protein>